<evidence type="ECO:0000313" key="3">
    <source>
        <dbReference type="EMBL" id="EPS43646.1"/>
    </source>
</evidence>
<protein>
    <submittedName>
        <fullName evidence="3">Uncharacterized protein</fullName>
    </submittedName>
</protein>
<dbReference type="HOGENOM" id="CLU_419198_0_0_1"/>
<feature type="compositionally biased region" description="Basic and acidic residues" evidence="2">
    <location>
        <begin position="128"/>
        <end position="137"/>
    </location>
</feature>
<evidence type="ECO:0000256" key="2">
    <source>
        <dbReference type="SAM" id="MobiDB-lite"/>
    </source>
</evidence>
<sequence>MNIFQYLPWTGKPSGGESNRQIASLGEIPASEAISSAERDASLDDFKIKMSSIDLPTEGGDSMREKFARLEYRRKSTYTLPNNLVDGKSRGVSTFSLYSSSTGVTIRSLTPPNCDSGEASKESSVLSDKPDHSHDSLGKSVEVSQLSGTLADKSNWKYSRPLDTSAGDDTISDSKSKSPKVVPAESPVLQETQGSNMTHENQKPCQSCISTPLPPKSKSPKLTHRSKPPGIKLRDLICRADSAAQAEAERLKYTELQFGVEKTQYLDEVQKLRQLNHDQYLQIQNFQKSLSHYASHNEFLISQARAYETEIKKLREVYDLQAQKLARNEKEIGKLQRIELVKFRPSDVLLDEQARMSIYKDFFSKINTITRTYFRGITWQDINRSYNFVSPDTGVSSVLELPWIPAHWPVIDLNPKLSSQVLLEALISCTLGKRLFQDPFFQLDRNEVKRGLELLYSEATTRKIPTAGMWKAKTVDLLSQTKNEVFKAAASNDPPKLADSDSMIDQLYNSLSEMLVGLLRGRLGNSSFDVKSQTQEFRKDLSDLIRSSSQLAEDWHKRDFRLQVIDIHWLHKNDICWDSENAEKYITSSPKSRKLKEGVKYKILAVISPGFIRYEDGSEEGKGMEIVWQKAAVFLEEADIISITDAAVLSPMEI</sequence>
<dbReference type="Proteomes" id="UP000015100">
    <property type="component" value="Unassembled WGS sequence"/>
</dbReference>
<name>S8ARI9_DACHA</name>
<evidence type="ECO:0000313" key="4">
    <source>
        <dbReference type="Proteomes" id="UP000015100"/>
    </source>
</evidence>
<comment type="caution">
    <text evidence="3">The sequence shown here is derived from an EMBL/GenBank/DDBJ whole genome shotgun (WGS) entry which is preliminary data.</text>
</comment>
<dbReference type="OrthoDB" id="5427283at2759"/>
<dbReference type="AlphaFoldDB" id="S8ARI9"/>
<reference evidence="4" key="2">
    <citation type="submission" date="2013-04" db="EMBL/GenBank/DDBJ databases">
        <title>Genomic mechanisms accounting for the adaptation to parasitism in nematode-trapping fungi.</title>
        <authorList>
            <person name="Ahren D.G."/>
        </authorList>
    </citation>
    <scope>NUCLEOTIDE SEQUENCE [LARGE SCALE GENOMIC DNA]</scope>
    <source>
        <strain evidence="4">CBS 200.50</strain>
    </source>
</reference>
<keyword evidence="4" id="KW-1185">Reference proteome</keyword>
<feature type="compositionally biased region" description="Polar residues" evidence="2">
    <location>
        <begin position="189"/>
        <end position="209"/>
    </location>
</feature>
<feature type="compositionally biased region" description="Low complexity" evidence="2">
    <location>
        <begin position="179"/>
        <end position="188"/>
    </location>
</feature>
<reference evidence="3 4" key="1">
    <citation type="journal article" date="2013" name="PLoS Genet.">
        <title>Genomic mechanisms accounting for the adaptation to parasitism in nematode-trapping fungi.</title>
        <authorList>
            <person name="Meerupati T."/>
            <person name="Andersson K.M."/>
            <person name="Friman E."/>
            <person name="Kumar D."/>
            <person name="Tunlid A."/>
            <person name="Ahren D."/>
        </authorList>
    </citation>
    <scope>NUCLEOTIDE SEQUENCE [LARGE SCALE GENOMIC DNA]</scope>
    <source>
        <strain evidence="3 4">CBS 200.50</strain>
    </source>
</reference>
<evidence type="ECO:0000256" key="1">
    <source>
        <dbReference type="SAM" id="Coils"/>
    </source>
</evidence>
<accession>S8ARI9</accession>
<gene>
    <name evidence="3" type="ORF">H072_2449</name>
</gene>
<dbReference type="EMBL" id="AQGS01000071">
    <property type="protein sequence ID" value="EPS43646.1"/>
    <property type="molecule type" value="Genomic_DNA"/>
</dbReference>
<feature type="region of interest" description="Disordered" evidence="2">
    <location>
        <begin position="106"/>
        <end position="230"/>
    </location>
</feature>
<feature type="compositionally biased region" description="Basic residues" evidence="2">
    <location>
        <begin position="218"/>
        <end position="227"/>
    </location>
</feature>
<proteinExistence type="predicted"/>
<keyword evidence="1" id="KW-0175">Coiled coil</keyword>
<feature type="coiled-coil region" evidence="1">
    <location>
        <begin position="297"/>
        <end position="331"/>
    </location>
</feature>
<organism evidence="3 4">
    <name type="scientific">Dactylellina haptotyla (strain CBS 200.50)</name>
    <name type="common">Nematode-trapping fungus</name>
    <name type="synonym">Monacrosporium haptotylum</name>
    <dbReference type="NCBI Taxonomy" id="1284197"/>
    <lineage>
        <taxon>Eukaryota</taxon>
        <taxon>Fungi</taxon>
        <taxon>Dikarya</taxon>
        <taxon>Ascomycota</taxon>
        <taxon>Pezizomycotina</taxon>
        <taxon>Orbiliomycetes</taxon>
        <taxon>Orbiliales</taxon>
        <taxon>Orbiliaceae</taxon>
        <taxon>Dactylellina</taxon>
    </lineage>
</organism>